<proteinExistence type="predicted"/>
<reference evidence="4" key="1">
    <citation type="journal article" date="2019" name="Int. J. Syst. Evol. Microbiol.">
        <title>The Global Catalogue of Microorganisms (GCM) 10K type strain sequencing project: providing services to taxonomists for standard genome sequencing and annotation.</title>
        <authorList>
            <consortium name="The Broad Institute Genomics Platform"/>
            <consortium name="The Broad Institute Genome Sequencing Center for Infectious Disease"/>
            <person name="Wu L."/>
            <person name="Ma J."/>
        </authorList>
    </citation>
    <scope>NUCLEOTIDE SEQUENCE [LARGE SCALE GENOMIC DNA]</scope>
    <source>
        <strain evidence="4">KCTC 52298</strain>
    </source>
</reference>
<organism evidence="3 4">
    <name type="scientific">Sphingobacterium tabacisoli</name>
    <dbReference type="NCBI Taxonomy" id="2044855"/>
    <lineage>
        <taxon>Bacteria</taxon>
        <taxon>Pseudomonadati</taxon>
        <taxon>Bacteroidota</taxon>
        <taxon>Sphingobacteriia</taxon>
        <taxon>Sphingobacteriales</taxon>
        <taxon>Sphingobacteriaceae</taxon>
        <taxon>Sphingobacterium</taxon>
    </lineage>
</organism>
<dbReference type="RefSeq" id="WP_210354703.1">
    <property type="nucleotide sequence ID" value="NZ_JAEQMU010000002.1"/>
</dbReference>
<accession>A0ABW5L8L8</accession>
<evidence type="ECO:0000259" key="2">
    <source>
        <dbReference type="Pfam" id="PF12728"/>
    </source>
</evidence>
<sequence>MLKILKFIFNCQLFIKRSLAIQTENLSTLTEQLVRIENLLRDTKEREIIYLNAKEVEEFVGFSDSSLRRYQDAGKIKIAKIGKNRTRYFNKSEIIEFKKWYWNLPSDFT</sequence>
<comment type="caution">
    <text evidence="3">The sequence shown here is derived from an EMBL/GenBank/DDBJ whole genome shotgun (WGS) entry which is preliminary data.</text>
</comment>
<evidence type="ECO:0000256" key="1">
    <source>
        <dbReference type="SAM" id="Coils"/>
    </source>
</evidence>
<dbReference type="InterPro" id="IPR041657">
    <property type="entry name" value="HTH_17"/>
</dbReference>
<dbReference type="InterPro" id="IPR009061">
    <property type="entry name" value="DNA-bd_dom_put_sf"/>
</dbReference>
<keyword evidence="1" id="KW-0175">Coiled coil</keyword>
<evidence type="ECO:0000313" key="4">
    <source>
        <dbReference type="Proteomes" id="UP001597440"/>
    </source>
</evidence>
<dbReference type="SUPFAM" id="SSF46955">
    <property type="entry name" value="Putative DNA-binding domain"/>
    <property type="match status" value="1"/>
</dbReference>
<keyword evidence="4" id="KW-1185">Reference proteome</keyword>
<feature type="coiled-coil region" evidence="1">
    <location>
        <begin position="19"/>
        <end position="46"/>
    </location>
</feature>
<feature type="domain" description="Helix-turn-helix" evidence="2">
    <location>
        <begin position="50"/>
        <end position="98"/>
    </location>
</feature>
<name>A0ABW5L8L8_9SPHI</name>
<protein>
    <submittedName>
        <fullName evidence="3">Helix-turn-helix transcriptional regulator</fullName>
    </submittedName>
</protein>
<dbReference type="Gene3D" id="1.10.1660.10">
    <property type="match status" value="1"/>
</dbReference>
<evidence type="ECO:0000313" key="3">
    <source>
        <dbReference type="EMBL" id="MFD2556905.1"/>
    </source>
</evidence>
<gene>
    <name evidence="3" type="ORF">ACFSQW_21120</name>
</gene>
<dbReference type="Pfam" id="PF12728">
    <property type="entry name" value="HTH_17"/>
    <property type="match status" value="1"/>
</dbReference>
<dbReference type="Proteomes" id="UP001597440">
    <property type="component" value="Unassembled WGS sequence"/>
</dbReference>
<dbReference type="EMBL" id="JBHULD010000025">
    <property type="protein sequence ID" value="MFD2556905.1"/>
    <property type="molecule type" value="Genomic_DNA"/>
</dbReference>